<organism evidence="1 2">
    <name type="scientific">Candidatus Giovannonibacteria bacterium RIFCSPHIGHO2_02_43_13</name>
    <dbReference type="NCBI Taxonomy" id="1798330"/>
    <lineage>
        <taxon>Bacteria</taxon>
        <taxon>Candidatus Giovannoniibacteriota</taxon>
    </lineage>
</organism>
<sequence length="149" mass="17909">MTGQYLLDLTSNFGDPFPFHNVMPMHPFDKINWQTTMRWANIYLVAYKTKQTNKKVMHDFVKFARGMAEKPPHHSLKSLWNLREYFGILEQHPRCKECGLEIAGTSSLWDLDYFERVLLKQPKKYDYFFENYLLPEKWVLYYIKSRSIG</sequence>
<dbReference type="EMBL" id="MFHI01000034">
    <property type="protein sequence ID" value="OGF77849.1"/>
    <property type="molecule type" value="Genomic_DNA"/>
</dbReference>
<gene>
    <name evidence="1" type="ORF">A2W54_03540</name>
</gene>
<reference evidence="1 2" key="1">
    <citation type="journal article" date="2016" name="Nat. Commun.">
        <title>Thousands of microbial genomes shed light on interconnected biogeochemical processes in an aquifer system.</title>
        <authorList>
            <person name="Anantharaman K."/>
            <person name="Brown C.T."/>
            <person name="Hug L.A."/>
            <person name="Sharon I."/>
            <person name="Castelle C.J."/>
            <person name="Probst A.J."/>
            <person name="Thomas B.C."/>
            <person name="Singh A."/>
            <person name="Wilkins M.J."/>
            <person name="Karaoz U."/>
            <person name="Brodie E.L."/>
            <person name="Williams K.H."/>
            <person name="Hubbard S.S."/>
            <person name="Banfield J.F."/>
        </authorList>
    </citation>
    <scope>NUCLEOTIDE SEQUENCE [LARGE SCALE GENOMIC DNA]</scope>
</reference>
<proteinExistence type="predicted"/>
<accession>A0A1F5WQB9</accession>
<comment type="caution">
    <text evidence="1">The sequence shown here is derived from an EMBL/GenBank/DDBJ whole genome shotgun (WGS) entry which is preliminary data.</text>
</comment>
<evidence type="ECO:0000313" key="2">
    <source>
        <dbReference type="Proteomes" id="UP000178425"/>
    </source>
</evidence>
<dbReference type="AlphaFoldDB" id="A0A1F5WQB9"/>
<dbReference type="Proteomes" id="UP000178425">
    <property type="component" value="Unassembled WGS sequence"/>
</dbReference>
<protein>
    <submittedName>
        <fullName evidence="1">Uncharacterized protein</fullName>
    </submittedName>
</protein>
<evidence type="ECO:0000313" key="1">
    <source>
        <dbReference type="EMBL" id="OGF77849.1"/>
    </source>
</evidence>
<name>A0A1F5WQB9_9BACT</name>